<dbReference type="Proteomes" id="UP001143486">
    <property type="component" value="Unassembled WGS sequence"/>
</dbReference>
<dbReference type="GO" id="GO:0016787">
    <property type="term" value="F:hydrolase activity"/>
    <property type="evidence" value="ECO:0007669"/>
    <property type="project" value="UniProtKB-KW"/>
</dbReference>
<dbReference type="InterPro" id="IPR050309">
    <property type="entry name" value="Type-B_Carboxylest/Lipase"/>
</dbReference>
<dbReference type="Pfam" id="PF00135">
    <property type="entry name" value="COesterase"/>
    <property type="match status" value="1"/>
</dbReference>
<comment type="similarity">
    <text evidence="1 3">Belongs to the type-B carboxylesterase/lipase family.</text>
</comment>
<feature type="domain" description="Carboxylesterase type B" evidence="4">
    <location>
        <begin position="34"/>
        <end position="510"/>
    </location>
</feature>
<proteinExistence type="inferred from homology"/>
<dbReference type="InterPro" id="IPR029058">
    <property type="entry name" value="AB_hydrolase_fold"/>
</dbReference>
<reference evidence="5" key="1">
    <citation type="journal article" date="2014" name="Int. J. Syst. Evol. Microbiol.">
        <title>Complete genome sequence of Corynebacterium casei LMG S-19264T (=DSM 44701T), isolated from a smear-ripened cheese.</title>
        <authorList>
            <consortium name="US DOE Joint Genome Institute (JGI-PGF)"/>
            <person name="Walter F."/>
            <person name="Albersmeier A."/>
            <person name="Kalinowski J."/>
            <person name="Ruckert C."/>
        </authorList>
    </citation>
    <scope>NUCLEOTIDE SEQUENCE</scope>
    <source>
        <strain evidence="5">VKM B-1513</strain>
    </source>
</reference>
<dbReference type="RefSeq" id="WP_271187633.1">
    <property type="nucleotide sequence ID" value="NZ_BSFE01000009.1"/>
</dbReference>
<dbReference type="EC" id="3.1.1.-" evidence="3"/>
<comment type="caution">
    <text evidence="5">The sequence shown here is derived from an EMBL/GenBank/DDBJ whole genome shotgun (WGS) entry which is preliminary data.</text>
</comment>
<keyword evidence="6" id="KW-1185">Reference proteome</keyword>
<organism evidence="5 6">
    <name type="scientific">Maricaulis virginensis</name>
    <dbReference type="NCBI Taxonomy" id="144022"/>
    <lineage>
        <taxon>Bacteria</taxon>
        <taxon>Pseudomonadati</taxon>
        <taxon>Pseudomonadota</taxon>
        <taxon>Alphaproteobacteria</taxon>
        <taxon>Maricaulales</taxon>
        <taxon>Maricaulaceae</taxon>
        <taxon>Maricaulis</taxon>
    </lineage>
</organism>
<dbReference type="EMBL" id="BSFE01000009">
    <property type="protein sequence ID" value="GLK53280.1"/>
    <property type="molecule type" value="Genomic_DNA"/>
</dbReference>
<feature type="signal peptide" evidence="3">
    <location>
        <begin position="1"/>
        <end position="26"/>
    </location>
</feature>
<name>A0A9W6IQC7_9PROT</name>
<accession>A0A9W6IQC7</accession>
<feature type="chain" id="PRO_5041018150" description="Carboxylic ester hydrolase" evidence="3">
    <location>
        <begin position="27"/>
        <end position="554"/>
    </location>
</feature>
<evidence type="ECO:0000313" key="6">
    <source>
        <dbReference type="Proteomes" id="UP001143486"/>
    </source>
</evidence>
<dbReference type="PROSITE" id="PS51257">
    <property type="entry name" value="PROKAR_LIPOPROTEIN"/>
    <property type="match status" value="1"/>
</dbReference>
<dbReference type="SUPFAM" id="SSF53474">
    <property type="entry name" value="alpha/beta-Hydrolases"/>
    <property type="match status" value="1"/>
</dbReference>
<gene>
    <name evidence="5" type="ORF">GCM10017621_27880</name>
</gene>
<evidence type="ECO:0000256" key="2">
    <source>
        <dbReference type="ARBA" id="ARBA00022801"/>
    </source>
</evidence>
<dbReference type="PANTHER" id="PTHR11559">
    <property type="entry name" value="CARBOXYLESTERASE"/>
    <property type="match status" value="1"/>
</dbReference>
<reference evidence="5" key="2">
    <citation type="submission" date="2023-01" db="EMBL/GenBank/DDBJ databases">
        <authorList>
            <person name="Sun Q."/>
            <person name="Evtushenko L."/>
        </authorList>
    </citation>
    <scope>NUCLEOTIDE SEQUENCE</scope>
    <source>
        <strain evidence="5">VKM B-1513</strain>
    </source>
</reference>
<sequence>MTWKLDTPALRAGALACLLAGSTACAQTGADDGAPVVEAPAGPIAGQAADGLRIFKGIPYARPPIGDARWTPPQPMEPWQGTLQAHDYGPSCVQRVRETTSIYASDITPVSEDCLSLNIWAPEDADNAPVFVWIHGGALSAGSTREPLYDGARLAQDGIIVVSINYRLGVLGYMAHPELSAESPDGVSGNYGLLDQIQALRWIQDNIGAFGGDAGNVTIAGESAGGLSVMYLMAAPAARGLFSRAIAQSAYMISTPELKRPVHGAFAAEAVGTYIANQLGAANIAELRAMDAQAVVDGALAAGYLTSGTIDGHVLPRQLVETFDRGEQADVPIIAGFNQGEIRTLTALAPAVPDSAEAYESRIRELHGDMAEDFLQLYPGDDLQESIYETTRDALYSWTAERLVRSQEALGQPGYLYMFDHGYPAADERGLHAFHAAELPYMFGNTRRTPPYWPPLPDTPEEAAYADAMTGYWSSFARTGEPVADGAAAWPNYGQTRAYMHFAETPQAGENVLPGMYEFVEELVCRRRVAGGQGWHWNVGLASPPVPARQPDCG</sequence>
<dbReference type="PROSITE" id="PS00122">
    <property type="entry name" value="CARBOXYLESTERASE_B_1"/>
    <property type="match status" value="1"/>
</dbReference>
<evidence type="ECO:0000313" key="5">
    <source>
        <dbReference type="EMBL" id="GLK53280.1"/>
    </source>
</evidence>
<evidence type="ECO:0000256" key="3">
    <source>
        <dbReference type="RuleBase" id="RU361235"/>
    </source>
</evidence>
<dbReference type="Gene3D" id="3.40.50.1820">
    <property type="entry name" value="alpha/beta hydrolase"/>
    <property type="match status" value="1"/>
</dbReference>
<evidence type="ECO:0000256" key="1">
    <source>
        <dbReference type="ARBA" id="ARBA00005964"/>
    </source>
</evidence>
<evidence type="ECO:0000259" key="4">
    <source>
        <dbReference type="Pfam" id="PF00135"/>
    </source>
</evidence>
<keyword evidence="3" id="KW-0732">Signal</keyword>
<keyword evidence="2 3" id="KW-0378">Hydrolase</keyword>
<dbReference type="AlphaFoldDB" id="A0A9W6IQC7"/>
<dbReference type="InterPro" id="IPR002018">
    <property type="entry name" value="CarbesteraseB"/>
</dbReference>
<dbReference type="InterPro" id="IPR019826">
    <property type="entry name" value="Carboxylesterase_B_AS"/>
</dbReference>
<protein>
    <recommendedName>
        <fullName evidence="3">Carboxylic ester hydrolase</fullName>
        <ecNumber evidence="3">3.1.1.-</ecNumber>
    </recommendedName>
</protein>